<dbReference type="Pfam" id="PF01547">
    <property type="entry name" value="SBP_bac_1"/>
    <property type="match status" value="1"/>
</dbReference>
<keyword evidence="4" id="KW-0732">Signal</keyword>
<evidence type="ECO:0000313" key="5">
    <source>
        <dbReference type="EMBL" id="GGF66549.1"/>
    </source>
</evidence>
<comment type="subcellular location">
    <subcellularLocation>
        <location evidence="1">Cell envelope</location>
    </subcellularLocation>
</comment>
<keyword evidence="6" id="KW-1185">Reference proteome</keyword>
<dbReference type="GO" id="GO:0030313">
    <property type="term" value="C:cell envelope"/>
    <property type="evidence" value="ECO:0007669"/>
    <property type="project" value="UniProtKB-SubCell"/>
</dbReference>
<comment type="similarity">
    <text evidence="2">Belongs to the bacterial solute-binding protein 1 family.</text>
</comment>
<proteinExistence type="inferred from homology"/>
<evidence type="ECO:0000256" key="4">
    <source>
        <dbReference type="ARBA" id="ARBA00022729"/>
    </source>
</evidence>
<dbReference type="InterPro" id="IPR050490">
    <property type="entry name" value="Bact_solute-bd_prot1"/>
</dbReference>
<name>A0A917C0K9_9BACL</name>
<evidence type="ECO:0000313" key="6">
    <source>
        <dbReference type="Proteomes" id="UP000637643"/>
    </source>
</evidence>
<evidence type="ECO:0000256" key="3">
    <source>
        <dbReference type="ARBA" id="ARBA00022448"/>
    </source>
</evidence>
<dbReference type="Proteomes" id="UP000637643">
    <property type="component" value="Unassembled WGS sequence"/>
</dbReference>
<sequence length="489" mass="54930">MKRMLAVLCALLICGWVVYIAVYDRPPGKFDSGPAAEISPKTQIKVALHDWTQNLEVKNAIERYNQTNPDQIEILIMDISTDVYNDTLNMLMTSGQGPDVFSVDNEWLATYVNKDYLANLSPYLEPAELSRFPEWAVDLADRSLFKGGIYFLPASVETLRFIYNKDLFRSAGLDPEHPPVTFAEMKDAAARISEAGVGVNKHGFALAGGDGQESLETGLEMSGTYSGIYHYSYRTGRYDLSVYKPWLQMVLDIKAQGSLYPGENLLKRDTALRQFAEGNIGMMYVTSKDYVKLQEYMPKPEWGVVLPPAADSSKAWAGALMMMPQSPLVVNALAPARTEAVKVWKFLQSEEFLTLLYRQGLALPVVDGILDTPAGTGGLAHFKEFYPTQVDSIYPLTPQIMDQYDPSTVSIEPRASGDRSRMQLYLQIIAGEKALDQALKEETERLNQMLDIADTGYYFKREEYIYPGFDPRHPLLAENLLKSLRGRRN</sequence>
<dbReference type="EMBL" id="BMKR01000003">
    <property type="protein sequence ID" value="GGF66549.1"/>
    <property type="molecule type" value="Genomic_DNA"/>
</dbReference>
<reference evidence="5" key="2">
    <citation type="submission" date="2020-09" db="EMBL/GenBank/DDBJ databases">
        <authorList>
            <person name="Sun Q."/>
            <person name="Zhou Y."/>
        </authorList>
    </citation>
    <scope>NUCLEOTIDE SEQUENCE</scope>
    <source>
        <strain evidence="5">CGMCC 1.16134</strain>
    </source>
</reference>
<dbReference type="AlphaFoldDB" id="A0A917C0K9"/>
<dbReference type="PANTHER" id="PTHR43649">
    <property type="entry name" value="ARABINOSE-BINDING PROTEIN-RELATED"/>
    <property type="match status" value="1"/>
</dbReference>
<dbReference type="InterPro" id="IPR006059">
    <property type="entry name" value="SBP"/>
</dbReference>
<keyword evidence="3" id="KW-0813">Transport</keyword>
<accession>A0A917C0K9</accession>
<dbReference type="SUPFAM" id="SSF53850">
    <property type="entry name" value="Periplasmic binding protein-like II"/>
    <property type="match status" value="1"/>
</dbReference>
<evidence type="ECO:0000256" key="1">
    <source>
        <dbReference type="ARBA" id="ARBA00004196"/>
    </source>
</evidence>
<evidence type="ECO:0008006" key="7">
    <source>
        <dbReference type="Google" id="ProtNLM"/>
    </source>
</evidence>
<organism evidence="5 6">
    <name type="scientific">Paenibacillus albidus</name>
    <dbReference type="NCBI Taxonomy" id="2041023"/>
    <lineage>
        <taxon>Bacteria</taxon>
        <taxon>Bacillati</taxon>
        <taxon>Bacillota</taxon>
        <taxon>Bacilli</taxon>
        <taxon>Bacillales</taxon>
        <taxon>Paenibacillaceae</taxon>
        <taxon>Paenibacillus</taxon>
    </lineage>
</organism>
<dbReference type="PANTHER" id="PTHR43649:SF31">
    <property type="entry name" value="SN-GLYCEROL-3-PHOSPHATE-BINDING PERIPLASMIC PROTEIN UGPB"/>
    <property type="match status" value="1"/>
</dbReference>
<protein>
    <recommendedName>
        <fullName evidence="7">Extracellular solute-binding protein</fullName>
    </recommendedName>
</protein>
<comment type="caution">
    <text evidence="5">The sequence shown here is derived from an EMBL/GenBank/DDBJ whole genome shotgun (WGS) entry which is preliminary data.</text>
</comment>
<dbReference type="Gene3D" id="3.40.190.10">
    <property type="entry name" value="Periplasmic binding protein-like II"/>
    <property type="match status" value="1"/>
</dbReference>
<evidence type="ECO:0000256" key="2">
    <source>
        <dbReference type="ARBA" id="ARBA00008520"/>
    </source>
</evidence>
<reference evidence="5" key="1">
    <citation type="journal article" date="2014" name="Int. J. Syst. Evol. Microbiol.">
        <title>Complete genome sequence of Corynebacterium casei LMG S-19264T (=DSM 44701T), isolated from a smear-ripened cheese.</title>
        <authorList>
            <consortium name="US DOE Joint Genome Institute (JGI-PGF)"/>
            <person name="Walter F."/>
            <person name="Albersmeier A."/>
            <person name="Kalinowski J."/>
            <person name="Ruckert C."/>
        </authorList>
    </citation>
    <scope>NUCLEOTIDE SEQUENCE</scope>
    <source>
        <strain evidence="5">CGMCC 1.16134</strain>
    </source>
</reference>
<gene>
    <name evidence="5" type="ORF">GCM10010912_09420</name>
</gene>
<dbReference type="RefSeq" id="WP_189022433.1">
    <property type="nucleotide sequence ID" value="NZ_BMKR01000003.1"/>
</dbReference>